<sequence>MTTSSQVPTNMLRSHTARTDKDRTNTARAKGHLSGVALRLTRRGRLMFLGLPALLLAATVVAGALFVSASFFNQVQAGSTEAAGVHAEEMKVNAGDTLWSIASRADTNEDVQTVILQIAELNSLDSSELQPGEVIYVPTSGPQN</sequence>
<keyword evidence="2" id="KW-0812">Transmembrane</keyword>
<keyword evidence="5" id="KW-1185">Reference proteome</keyword>
<dbReference type="Proteomes" id="UP001500368">
    <property type="component" value="Unassembled WGS sequence"/>
</dbReference>
<keyword evidence="2" id="KW-0472">Membrane</keyword>
<name>A0ABP9G1L8_9MICC</name>
<dbReference type="PROSITE" id="PS51782">
    <property type="entry name" value="LYSM"/>
    <property type="match status" value="1"/>
</dbReference>
<proteinExistence type="predicted"/>
<feature type="compositionally biased region" description="Polar residues" evidence="1">
    <location>
        <begin position="1"/>
        <end position="13"/>
    </location>
</feature>
<keyword evidence="2" id="KW-1133">Transmembrane helix</keyword>
<organism evidence="4 5">
    <name type="scientific">Nesterenkonia rhizosphaerae</name>
    <dbReference type="NCBI Taxonomy" id="1348272"/>
    <lineage>
        <taxon>Bacteria</taxon>
        <taxon>Bacillati</taxon>
        <taxon>Actinomycetota</taxon>
        <taxon>Actinomycetes</taxon>
        <taxon>Micrococcales</taxon>
        <taxon>Micrococcaceae</taxon>
        <taxon>Nesterenkonia</taxon>
    </lineage>
</organism>
<dbReference type="InterPro" id="IPR036779">
    <property type="entry name" value="LysM_dom_sf"/>
</dbReference>
<feature type="transmembrane region" description="Helical" evidence="2">
    <location>
        <begin position="48"/>
        <end position="72"/>
    </location>
</feature>
<evidence type="ECO:0000256" key="2">
    <source>
        <dbReference type="SAM" id="Phobius"/>
    </source>
</evidence>
<dbReference type="EMBL" id="BAABLW010000007">
    <property type="protein sequence ID" value="GAA4922202.1"/>
    <property type="molecule type" value="Genomic_DNA"/>
</dbReference>
<feature type="region of interest" description="Disordered" evidence="1">
    <location>
        <begin position="1"/>
        <end position="28"/>
    </location>
</feature>
<dbReference type="InterPro" id="IPR018392">
    <property type="entry name" value="LysM"/>
</dbReference>
<accession>A0ABP9G1L8</accession>
<evidence type="ECO:0000313" key="4">
    <source>
        <dbReference type="EMBL" id="GAA4922202.1"/>
    </source>
</evidence>
<evidence type="ECO:0000313" key="5">
    <source>
        <dbReference type="Proteomes" id="UP001500368"/>
    </source>
</evidence>
<comment type="caution">
    <text evidence="4">The sequence shown here is derived from an EMBL/GenBank/DDBJ whole genome shotgun (WGS) entry which is preliminary data.</text>
</comment>
<dbReference type="Pfam" id="PF01476">
    <property type="entry name" value="LysM"/>
    <property type="match status" value="1"/>
</dbReference>
<evidence type="ECO:0000259" key="3">
    <source>
        <dbReference type="PROSITE" id="PS51782"/>
    </source>
</evidence>
<dbReference type="RefSeq" id="WP_049897307.1">
    <property type="nucleotide sequence ID" value="NZ_BAABLW010000007.1"/>
</dbReference>
<reference evidence="5" key="1">
    <citation type="journal article" date="2019" name="Int. J. Syst. Evol. Microbiol.">
        <title>The Global Catalogue of Microorganisms (GCM) 10K type strain sequencing project: providing services to taxonomists for standard genome sequencing and annotation.</title>
        <authorList>
            <consortium name="The Broad Institute Genomics Platform"/>
            <consortium name="The Broad Institute Genome Sequencing Center for Infectious Disease"/>
            <person name="Wu L."/>
            <person name="Ma J."/>
        </authorList>
    </citation>
    <scope>NUCLEOTIDE SEQUENCE [LARGE SCALE GENOMIC DNA]</scope>
    <source>
        <strain evidence="5">JCM 19129</strain>
    </source>
</reference>
<evidence type="ECO:0000256" key="1">
    <source>
        <dbReference type="SAM" id="MobiDB-lite"/>
    </source>
</evidence>
<dbReference type="SUPFAM" id="SSF54106">
    <property type="entry name" value="LysM domain"/>
    <property type="match status" value="1"/>
</dbReference>
<protein>
    <recommendedName>
        <fullName evidence="3">LysM domain-containing protein</fullName>
    </recommendedName>
</protein>
<gene>
    <name evidence="4" type="ORF">GCM10025790_18700</name>
</gene>
<dbReference type="Gene3D" id="3.10.350.10">
    <property type="entry name" value="LysM domain"/>
    <property type="match status" value="1"/>
</dbReference>
<dbReference type="SMART" id="SM00257">
    <property type="entry name" value="LysM"/>
    <property type="match status" value="1"/>
</dbReference>
<dbReference type="CDD" id="cd00118">
    <property type="entry name" value="LysM"/>
    <property type="match status" value="1"/>
</dbReference>
<feature type="domain" description="LysM" evidence="3">
    <location>
        <begin position="88"/>
        <end position="137"/>
    </location>
</feature>